<reference evidence="7 8" key="1">
    <citation type="submission" date="2016-05" db="EMBL/GenBank/DDBJ databases">
        <title>First whole genome sequencing of Entamoeba histolytica HM1:IMSS-clone-6.</title>
        <authorList>
            <person name="Mukherjee Avik.K."/>
            <person name="Izumyama S."/>
            <person name="Nakada-Tsukui K."/>
            <person name="Nozaki T."/>
        </authorList>
    </citation>
    <scope>NUCLEOTIDE SEQUENCE [LARGE SCALE GENOMIC DNA]</scope>
    <source>
        <strain evidence="7 8">HM1:IMSS clone 6</strain>
    </source>
</reference>
<dbReference type="Proteomes" id="UP000078387">
    <property type="component" value="Unassembled WGS sequence"/>
</dbReference>
<dbReference type="VEuPathDB" id="AmoebaDB:KM1_038100"/>
<dbReference type="PANTHER" id="PTHR24205">
    <property type="entry name" value="FOUR AND A HALF LIM DOMAINS PROTEIN"/>
    <property type="match status" value="1"/>
</dbReference>
<dbReference type="VEuPathDB" id="AmoebaDB:EHI8A_035870"/>
<dbReference type="GO" id="GO:0003712">
    <property type="term" value="F:transcription coregulator activity"/>
    <property type="evidence" value="ECO:0007669"/>
    <property type="project" value="TreeGrafter"/>
</dbReference>
<sequence length="171" mass="19014">MPFCSSCGTKLNDGAKFCPNCGAKVSITETTTPKFQEIKEVKIEEKAAPVEMKKTVAEEHTISTATTEAPKQSFTENVTIKVCHGCGKPFELTQAKEIFGHIYHNECFKCHICGQKLFSFAKFYNDNGEIMCHPCMLKRVPKCAKCGKPLVGNFVTCGGRNWHKECVPENL</sequence>
<evidence type="ECO:0000259" key="6">
    <source>
        <dbReference type="PROSITE" id="PS50023"/>
    </source>
</evidence>
<keyword evidence="2" id="KW-0677">Repeat</keyword>
<keyword evidence="1 5" id="KW-0479">Metal-binding</keyword>
<dbReference type="VEuPathDB" id="AmoebaDB:EHI5A_051170"/>
<keyword evidence="4 5" id="KW-0440">LIM domain</keyword>
<dbReference type="Gene3D" id="2.10.110.10">
    <property type="entry name" value="Cysteine Rich Protein"/>
    <property type="match status" value="2"/>
</dbReference>
<dbReference type="PROSITE" id="PS50023">
    <property type="entry name" value="LIM_DOMAIN_2"/>
    <property type="match status" value="1"/>
</dbReference>
<evidence type="ECO:0000313" key="8">
    <source>
        <dbReference type="Proteomes" id="UP000078387"/>
    </source>
</evidence>
<evidence type="ECO:0000256" key="5">
    <source>
        <dbReference type="PROSITE-ProRule" id="PRU00125"/>
    </source>
</evidence>
<dbReference type="SUPFAM" id="SSF57716">
    <property type="entry name" value="Glucocorticoid receptor-like (DNA-binding domain)"/>
    <property type="match status" value="1"/>
</dbReference>
<dbReference type="PROSITE" id="PS00478">
    <property type="entry name" value="LIM_DOMAIN_1"/>
    <property type="match status" value="1"/>
</dbReference>
<dbReference type="CDD" id="cd08368">
    <property type="entry name" value="LIM"/>
    <property type="match status" value="1"/>
</dbReference>
<evidence type="ECO:0000313" key="7">
    <source>
        <dbReference type="EMBL" id="GAT93948.1"/>
    </source>
</evidence>
<dbReference type="InterPro" id="IPR001781">
    <property type="entry name" value="Znf_LIM"/>
</dbReference>
<proteinExistence type="predicted"/>
<dbReference type="GO" id="GO:0005634">
    <property type="term" value="C:nucleus"/>
    <property type="evidence" value="ECO:0007669"/>
    <property type="project" value="TreeGrafter"/>
</dbReference>
<dbReference type="VEuPathDB" id="AmoebaDB:EHI7A_030230"/>
<evidence type="ECO:0000256" key="4">
    <source>
        <dbReference type="ARBA" id="ARBA00023038"/>
    </source>
</evidence>
<dbReference type="AlphaFoldDB" id="A0A5K1U9B1"/>
<name>A0A5K1U9B1_ENTHI</name>
<dbReference type="Pfam" id="PF00412">
    <property type="entry name" value="LIM"/>
    <property type="match status" value="1"/>
</dbReference>
<feature type="domain" description="LIM zinc-binding" evidence="6">
    <location>
        <begin position="81"/>
        <end position="142"/>
    </location>
</feature>
<dbReference type="VEuPathDB" id="AmoebaDB:EHI_004170"/>
<gene>
    <name evidence="7" type="ORF">CL6EHI_004170</name>
</gene>
<evidence type="ECO:0000256" key="2">
    <source>
        <dbReference type="ARBA" id="ARBA00022737"/>
    </source>
</evidence>
<dbReference type="EMBL" id="BDEQ01000001">
    <property type="protein sequence ID" value="GAT93948.1"/>
    <property type="molecule type" value="Genomic_DNA"/>
</dbReference>
<evidence type="ECO:0000256" key="3">
    <source>
        <dbReference type="ARBA" id="ARBA00022833"/>
    </source>
</evidence>
<keyword evidence="3 5" id="KW-0862">Zinc</keyword>
<dbReference type="GO" id="GO:0046872">
    <property type="term" value="F:metal ion binding"/>
    <property type="evidence" value="ECO:0007669"/>
    <property type="project" value="UniProtKB-KW"/>
</dbReference>
<dbReference type="InterPro" id="IPR026870">
    <property type="entry name" value="Zinc_ribbon_dom"/>
</dbReference>
<organism evidence="7 8">
    <name type="scientific">Entamoeba histolytica</name>
    <dbReference type="NCBI Taxonomy" id="5759"/>
    <lineage>
        <taxon>Eukaryota</taxon>
        <taxon>Amoebozoa</taxon>
        <taxon>Evosea</taxon>
        <taxon>Archamoebae</taxon>
        <taxon>Mastigamoebida</taxon>
        <taxon>Entamoebidae</taxon>
        <taxon>Entamoeba</taxon>
    </lineage>
</organism>
<dbReference type="PANTHER" id="PTHR24205:SF16">
    <property type="entry name" value="GH01042P-RELATED"/>
    <property type="match status" value="1"/>
</dbReference>
<protein>
    <submittedName>
        <fullName evidence="7">Lim zinc finger domain containing protein</fullName>
    </submittedName>
</protein>
<dbReference type="SMART" id="SM00132">
    <property type="entry name" value="LIM"/>
    <property type="match status" value="1"/>
</dbReference>
<evidence type="ECO:0000256" key="1">
    <source>
        <dbReference type="ARBA" id="ARBA00022723"/>
    </source>
</evidence>
<comment type="caution">
    <text evidence="7">The sequence shown here is derived from an EMBL/GenBank/DDBJ whole genome shotgun (WGS) entry which is preliminary data.</text>
</comment>
<accession>A0A5K1U9B1</accession>
<dbReference type="Pfam" id="PF13240">
    <property type="entry name" value="Zn_Ribbon_1"/>
    <property type="match status" value="1"/>
</dbReference>